<name>A0A0R1JBN8_9LACO</name>
<evidence type="ECO:0000313" key="3">
    <source>
        <dbReference type="Proteomes" id="UP000050929"/>
    </source>
</evidence>
<sequence>MKSKNDMSNGDFQKLLAIGLNDLSIQRTLLENEIQHQRDDLRTLEQDQAIEKLERNIMLIKKDYEHFKEFSDPSFDKSEATYDVD</sequence>
<dbReference type="STRING" id="1423811.FC72_GL000177"/>
<keyword evidence="1" id="KW-0175">Coiled coil</keyword>
<organism evidence="2 3">
    <name type="scientific">Companilactobacillus tucceti DSM 20183</name>
    <dbReference type="NCBI Taxonomy" id="1423811"/>
    <lineage>
        <taxon>Bacteria</taxon>
        <taxon>Bacillati</taxon>
        <taxon>Bacillota</taxon>
        <taxon>Bacilli</taxon>
        <taxon>Lactobacillales</taxon>
        <taxon>Lactobacillaceae</taxon>
        <taxon>Companilactobacillus</taxon>
    </lineage>
</organism>
<dbReference type="PATRIC" id="fig|1423811.3.peg.177"/>
<feature type="coiled-coil region" evidence="1">
    <location>
        <begin position="20"/>
        <end position="47"/>
    </location>
</feature>
<keyword evidence="3" id="KW-1185">Reference proteome</keyword>
<dbReference type="AlphaFoldDB" id="A0A0R1JBN8"/>
<protein>
    <submittedName>
        <fullName evidence="2">Uncharacterized protein</fullName>
    </submittedName>
</protein>
<accession>A0A0R1JBN8</accession>
<reference evidence="2 3" key="1">
    <citation type="journal article" date="2015" name="Genome Announc.">
        <title>Expanding the biotechnology potential of lactobacilli through comparative genomics of 213 strains and associated genera.</title>
        <authorList>
            <person name="Sun Z."/>
            <person name="Harris H.M."/>
            <person name="McCann A."/>
            <person name="Guo C."/>
            <person name="Argimon S."/>
            <person name="Zhang W."/>
            <person name="Yang X."/>
            <person name="Jeffery I.B."/>
            <person name="Cooney J.C."/>
            <person name="Kagawa T.F."/>
            <person name="Liu W."/>
            <person name="Song Y."/>
            <person name="Salvetti E."/>
            <person name="Wrobel A."/>
            <person name="Rasinkangas P."/>
            <person name="Parkhill J."/>
            <person name="Rea M.C."/>
            <person name="O'Sullivan O."/>
            <person name="Ritari J."/>
            <person name="Douillard F.P."/>
            <person name="Paul Ross R."/>
            <person name="Yang R."/>
            <person name="Briner A.E."/>
            <person name="Felis G.E."/>
            <person name="de Vos W.M."/>
            <person name="Barrangou R."/>
            <person name="Klaenhammer T.R."/>
            <person name="Caufield P.W."/>
            <person name="Cui Y."/>
            <person name="Zhang H."/>
            <person name="O'Toole P.W."/>
        </authorList>
    </citation>
    <scope>NUCLEOTIDE SEQUENCE [LARGE SCALE GENOMIC DNA]</scope>
    <source>
        <strain evidence="2 3">DSM 20183</strain>
    </source>
</reference>
<dbReference type="Proteomes" id="UP000050929">
    <property type="component" value="Unassembled WGS sequence"/>
</dbReference>
<dbReference type="OrthoDB" id="2321563at2"/>
<dbReference type="EMBL" id="AZDG01000001">
    <property type="protein sequence ID" value="KRK65732.1"/>
    <property type="molecule type" value="Genomic_DNA"/>
</dbReference>
<comment type="caution">
    <text evidence="2">The sequence shown here is derived from an EMBL/GenBank/DDBJ whole genome shotgun (WGS) entry which is preliminary data.</text>
</comment>
<proteinExistence type="predicted"/>
<dbReference type="RefSeq" id="WP_057763797.1">
    <property type="nucleotide sequence ID" value="NZ_AZDG01000001.1"/>
</dbReference>
<evidence type="ECO:0000256" key="1">
    <source>
        <dbReference type="SAM" id="Coils"/>
    </source>
</evidence>
<evidence type="ECO:0000313" key="2">
    <source>
        <dbReference type="EMBL" id="KRK65732.1"/>
    </source>
</evidence>
<gene>
    <name evidence="2" type="ORF">FC72_GL000177</name>
</gene>